<evidence type="ECO:0000256" key="2">
    <source>
        <dbReference type="ARBA" id="ARBA00022670"/>
    </source>
</evidence>
<dbReference type="InterPro" id="IPR001405">
    <property type="entry name" value="UPF0758"/>
</dbReference>
<dbReference type="InterPro" id="IPR037518">
    <property type="entry name" value="MPN"/>
</dbReference>
<dbReference type="EMBL" id="MAXA01000001">
    <property type="protein sequence ID" value="OHV46815.1"/>
    <property type="molecule type" value="Genomic_DNA"/>
</dbReference>
<dbReference type="Gene3D" id="1.10.150.20">
    <property type="entry name" value="5' to 3' exonuclease, C-terminal subdomain"/>
    <property type="match status" value="1"/>
</dbReference>
<dbReference type="PANTHER" id="PTHR30471:SF3">
    <property type="entry name" value="UPF0758 PROTEIN YEES-RELATED"/>
    <property type="match status" value="1"/>
</dbReference>
<reference evidence="10" key="1">
    <citation type="submission" date="2016-07" db="EMBL/GenBank/DDBJ databases">
        <title>Frankia sp. NRRL B-16219 Genome sequencing.</title>
        <authorList>
            <person name="Ghodhbane-Gtari F."/>
            <person name="Swanson E."/>
            <person name="Gueddou A."/>
            <person name="Louati M."/>
            <person name="Nouioui I."/>
            <person name="Hezbri K."/>
            <person name="Abebe-Akele F."/>
            <person name="Simpson S."/>
            <person name="Morris K."/>
            <person name="Thomas K."/>
            <person name="Gtari M."/>
            <person name="Tisa L.S."/>
        </authorList>
    </citation>
    <scope>NUCLEOTIDE SEQUENCE [LARGE SCALE GENOMIC DNA]</scope>
    <source>
        <strain evidence="10">NRRL B-16219</strain>
    </source>
</reference>
<evidence type="ECO:0000256" key="6">
    <source>
        <dbReference type="ARBA" id="ARBA00023049"/>
    </source>
</evidence>
<dbReference type="SUPFAM" id="SSF47781">
    <property type="entry name" value="RuvA domain 2-like"/>
    <property type="match status" value="1"/>
</dbReference>
<dbReference type="GO" id="GO:0006508">
    <property type="term" value="P:proteolysis"/>
    <property type="evidence" value="ECO:0007669"/>
    <property type="project" value="UniProtKB-KW"/>
</dbReference>
<evidence type="ECO:0000256" key="1">
    <source>
        <dbReference type="ARBA" id="ARBA00010243"/>
    </source>
</evidence>
<dbReference type="Pfam" id="PF20582">
    <property type="entry name" value="UPF0758_N"/>
    <property type="match status" value="1"/>
</dbReference>
<evidence type="ECO:0000256" key="5">
    <source>
        <dbReference type="ARBA" id="ARBA00022833"/>
    </source>
</evidence>
<dbReference type="RefSeq" id="WP_071059268.1">
    <property type="nucleotide sequence ID" value="NZ_MAXA01000001.1"/>
</dbReference>
<feature type="domain" description="MPN" evidence="8">
    <location>
        <begin position="101"/>
        <end position="220"/>
    </location>
</feature>
<evidence type="ECO:0000313" key="10">
    <source>
        <dbReference type="Proteomes" id="UP000179769"/>
    </source>
</evidence>
<dbReference type="NCBIfam" id="TIGR00608">
    <property type="entry name" value="radc"/>
    <property type="match status" value="1"/>
</dbReference>
<evidence type="ECO:0000256" key="4">
    <source>
        <dbReference type="ARBA" id="ARBA00022801"/>
    </source>
</evidence>
<protein>
    <submittedName>
        <fullName evidence="9">DNA repair protein</fullName>
    </submittedName>
</protein>
<dbReference type="OrthoDB" id="9804482at2"/>
<dbReference type="PANTHER" id="PTHR30471">
    <property type="entry name" value="DNA REPAIR PROTEIN RADC"/>
    <property type="match status" value="1"/>
</dbReference>
<evidence type="ECO:0000256" key="3">
    <source>
        <dbReference type="ARBA" id="ARBA00022723"/>
    </source>
</evidence>
<comment type="caution">
    <text evidence="9">The sequence shown here is derived from an EMBL/GenBank/DDBJ whole genome shotgun (WGS) entry which is preliminary data.</text>
</comment>
<dbReference type="Pfam" id="PF04002">
    <property type="entry name" value="RadC"/>
    <property type="match status" value="1"/>
</dbReference>
<dbReference type="PROSITE" id="PS50249">
    <property type="entry name" value="MPN"/>
    <property type="match status" value="1"/>
</dbReference>
<organism evidence="9 10">
    <name type="scientific">Parafrankia soli</name>
    <dbReference type="NCBI Taxonomy" id="2599596"/>
    <lineage>
        <taxon>Bacteria</taxon>
        <taxon>Bacillati</taxon>
        <taxon>Actinomycetota</taxon>
        <taxon>Actinomycetes</taxon>
        <taxon>Frankiales</taxon>
        <taxon>Frankiaceae</taxon>
        <taxon>Parafrankia</taxon>
    </lineage>
</organism>
<proteinExistence type="inferred from homology"/>
<keyword evidence="10" id="KW-1185">Reference proteome</keyword>
<keyword evidence="5" id="KW-0862">Zinc</keyword>
<dbReference type="Proteomes" id="UP000179769">
    <property type="component" value="Unassembled WGS sequence"/>
</dbReference>
<evidence type="ECO:0000313" key="9">
    <source>
        <dbReference type="EMBL" id="OHV46815.1"/>
    </source>
</evidence>
<keyword evidence="2" id="KW-0645">Protease</keyword>
<dbReference type="GO" id="GO:0008237">
    <property type="term" value="F:metallopeptidase activity"/>
    <property type="evidence" value="ECO:0007669"/>
    <property type="project" value="UniProtKB-KW"/>
</dbReference>
<dbReference type="AlphaFoldDB" id="A0A1S1RN36"/>
<dbReference type="InterPro" id="IPR046778">
    <property type="entry name" value="UPF0758_N"/>
</dbReference>
<keyword evidence="3" id="KW-0479">Metal-binding</keyword>
<evidence type="ECO:0000256" key="7">
    <source>
        <dbReference type="RuleBase" id="RU003797"/>
    </source>
</evidence>
<accession>A0A1S1RN36</accession>
<dbReference type="InterPro" id="IPR025657">
    <property type="entry name" value="RadC_JAB"/>
</dbReference>
<sequence length="220" mass="23133">MRVKDLPIRERPRERALAAGAEALADRELLALLLGSGSPGCDAVDLAGRLIARHGGLYELSRADPQELIAQPGVGPAKAARVCAAFHLGRRARPPAAGATGLTSTAALAEAAAPLLRGLRGERVVVVVCDGNAGILRARLLTQGASGHSPLSMRDLLGYVLRCGGSSFGVAHNHPDGNPEPSADDRRVTTRLRESAALLGLRFLDHVVITDETWRRVVDA</sequence>
<dbReference type="InterPro" id="IPR010994">
    <property type="entry name" value="RuvA_2-like"/>
</dbReference>
<gene>
    <name evidence="9" type="ORF">BBK14_00630</name>
</gene>
<comment type="similarity">
    <text evidence="1 7">Belongs to the UPF0758 family.</text>
</comment>
<keyword evidence="4" id="KW-0378">Hydrolase</keyword>
<name>A0A1S1RN36_9ACTN</name>
<dbReference type="Gene3D" id="3.40.140.10">
    <property type="entry name" value="Cytidine Deaminase, domain 2"/>
    <property type="match status" value="1"/>
</dbReference>
<dbReference type="GO" id="GO:0046872">
    <property type="term" value="F:metal ion binding"/>
    <property type="evidence" value="ECO:0007669"/>
    <property type="project" value="UniProtKB-KW"/>
</dbReference>
<keyword evidence="6" id="KW-0482">Metalloprotease</keyword>
<evidence type="ECO:0000259" key="8">
    <source>
        <dbReference type="PROSITE" id="PS50249"/>
    </source>
</evidence>
<dbReference type="SUPFAM" id="SSF102712">
    <property type="entry name" value="JAB1/MPN domain"/>
    <property type="match status" value="1"/>
</dbReference>